<keyword evidence="1" id="KW-0732">Signal</keyword>
<evidence type="ECO:0000313" key="3">
    <source>
        <dbReference type="Proteomes" id="UP001595740"/>
    </source>
</evidence>
<feature type="signal peptide" evidence="1">
    <location>
        <begin position="1"/>
        <end position="17"/>
    </location>
</feature>
<keyword evidence="3" id="KW-1185">Reference proteome</keyword>
<organism evidence="2 3">
    <name type="scientific">Lysobacter cavernae</name>
    <dbReference type="NCBI Taxonomy" id="1685901"/>
    <lineage>
        <taxon>Bacteria</taxon>
        <taxon>Pseudomonadati</taxon>
        <taxon>Pseudomonadota</taxon>
        <taxon>Gammaproteobacteria</taxon>
        <taxon>Lysobacterales</taxon>
        <taxon>Lysobacteraceae</taxon>
        <taxon>Lysobacter</taxon>
    </lineage>
</organism>
<sequence length="207" mass="21839">MKLIAALGLVTVLVACATVPVADPCAHDKAALLALDESAFDQDLSNGGGGWRKIGNVPGCEPAAADLISAYRVQHPSASSTLAWHEGQMLASAGQNTRAIPLLEGARKDPSQDHAGWNHYVDATVAFLRNDKAGLLQARDHLAAVPYPTDAGMPALRDGYIELPTQPGQPSIKMRWPPNIEVVDGFVACFGRAYNEAYGASCRPAAP</sequence>
<name>A0ABV7RPC0_9GAMM</name>
<evidence type="ECO:0000313" key="2">
    <source>
        <dbReference type="EMBL" id="MFC3550471.1"/>
    </source>
</evidence>
<accession>A0ABV7RPC0</accession>
<dbReference type="PROSITE" id="PS51257">
    <property type="entry name" value="PROKAR_LIPOPROTEIN"/>
    <property type="match status" value="1"/>
</dbReference>
<proteinExistence type="predicted"/>
<comment type="caution">
    <text evidence="2">The sequence shown here is derived from an EMBL/GenBank/DDBJ whole genome shotgun (WGS) entry which is preliminary data.</text>
</comment>
<protein>
    <recommendedName>
        <fullName evidence="4">Lipoprotein</fullName>
    </recommendedName>
</protein>
<reference evidence="3" key="1">
    <citation type="journal article" date="2019" name="Int. J. Syst. Evol. Microbiol.">
        <title>The Global Catalogue of Microorganisms (GCM) 10K type strain sequencing project: providing services to taxonomists for standard genome sequencing and annotation.</title>
        <authorList>
            <consortium name="The Broad Institute Genomics Platform"/>
            <consortium name="The Broad Institute Genome Sequencing Center for Infectious Disease"/>
            <person name="Wu L."/>
            <person name="Ma J."/>
        </authorList>
    </citation>
    <scope>NUCLEOTIDE SEQUENCE [LARGE SCALE GENOMIC DNA]</scope>
    <source>
        <strain evidence="3">KCTC 42875</strain>
    </source>
</reference>
<dbReference type="RefSeq" id="WP_386758232.1">
    <property type="nucleotide sequence ID" value="NZ_JBHRXK010000002.1"/>
</dbReference>
<dbReference type="Proteomes" id="UP001595740">
    <property type="component" value="Unassembled WGS sequence"/>
</dbReference>
<evidence type="ECO:0000256" key="1">
    <source>
        <dbReference type="SAM" id="SignalP"/>
    </source>
</evidence>
<dbReference type="EMBL" id="JBHRXK010000002">
    <property type="protein sequence ID" value="MFC3550471.1"/>
    <property type="molecule type" value="Genomic_DNA"/>
</dbReference>
<feature type="chain" id="PRO_5045416418" description="Lipoprotein" evidence="1">
    <location>
        <begin position="18"/>
        <end position="207"/>
    </location>
</feature>
<gene>
    <name evidence="2" type="ORF">ACFOLC_05525</name>
</gene>
<evidence type="ECO:0008006" key="4">
    <source>
        <dbReference type="Google" id="ProtNLM"/>
    </source>
</evidence>